<dbReference type="AlphaFoldDB" id="A0A402B8H1"/>
<reference evidence="2" key="1">
    <citation type="submission" date="2018-12" db="EMBL/GenBank/DDBJ databases">
        <title>Tengunoibacter tsumagoiensis gen. nov., sp. nov., Dictyobacter kobayashii sp. nov., D. alpinus sp. nov., and D. joshuensis sp. nov. and description of Dictyobacteraceae fam. nov. within the order Ktedonobacterales isolated from Tengu-no-mugimeshi.</title>
        <authorList>
            <person name="Wang C.M."/>
            <person name="Zheng Y."/>
            <person name="Sakai Y."/>
            <person name="Toyoda A."/>
            <person name="Minakuchi Y."/>
            <person name="Abe K."/>
            <person name="Yokota A."/>
            <person name="Yabe S."/>
        </authorList>
    </citation>
    <scope>NUCLEOTIDE SEQUENCE [LARGE SCALE GENOMIC DNA]</scope>
    <source>
        <strain evidence="2">Uno16</strain>
    </source>
</reference>
<name>A0A402B8H1_9CHLR</name>
<sequence>MLPQLVPELVETLCTGQVGLLLEPLQDILITQAPAALRTPHPILVAWFDQALNNPHWEVRMWAVVGSNQVAPQVLETTLRKSSVCSMIRNLRGCVKPHVVCLTLLHYVLLRMSIGSSLLPT</sequence>
<protein>
    <submittedName>
        <fullName evidence="1">Uncharacterized protein</fullName>
    </submittedName>
</protein>
<evidence type="ECO:0000313" key="1">
    <source>
        <dbReference type="EMBL" id="GCE27602.1"/>
    </source>
</evidence>
<proteinExistence type="predicted"/>
<keyword evidence="2" id="KW-1185">Reference proteome</keyword>
<gene>
    <name evidence="1" type="ORF">KDA_30860</name>
</gene>
<comment type="caution">
    <text evidence="1">The sequence shown here is derived from an EMBL/GenBank/DDBJ whole genome shotgun (WGS) entry which is preliminary data.</text>
</comment>
<accession>A0A402B8H1</accession>
<dbReference type="EMBL" id="BIFT01000001">
    <property type="protein sequence ID" value="GCE27602.1"/>
    <property type="molecule type" value="Genomic_DNA"/>
</dbReference>
<organism evidence="1 2">
    <name type="scientific">Dictyobacter alpinus</name>
    <dbReference type="NCBI Taxonomy" id="2014873"/>
    <lineage>
        <taxon>Bacteria</taxon>
        <taxon>Bacillati</taxon>
        <taxon>Chloroflexota</taxon>
        <taxon>Ktedonobacteria</taxon>
        <taxon>Ktedonobacterales</taxon>
        <taxon>Dictyobacteraceae</taxon>
        <taxon>Dictyobacter</taxon>
    </lineage>
</organism>
<dbReference type="Proteomes" id="UP000287171">
    <property type="component" value="Unassembled WGS sequence"/>
</dbReference>
<evidence type="ECO:0000313" key="2">
    <source>
        <dbReference type="Proteomes" id="UP000287171"/>
    </source>
</evidence>